<sequence length="43" mass="5157">MKSDFTANIQTPKSDKELPVYMSFEELQKLFRYLETDKRPLAF</sequence>
<accession>D5DSQ2</accession>
<dbReference type="STRING" id="545693.BMQ_2463"/>
<dbReference type="Proteomes" id="UP000000935">
    <property type="component" value="Chromosome"/>
</dbReference>
<organism evidence="1 2">
    <name type="scientific">Priestia megaterium (strain ATCC 12872 / QMB1551)</name>
    <name type="common">Bacillus megaterium</name>
    <dbReference type="NCBI Taxonomy" id="545693"/>
    <lineage>
        <taxon>Bacteria</taxon>
        <taxon>Bacillati</taxon>
        <taxon>Bacillota</taxon>
        <taxon>Bacilli</taxon>
        <taxon>Bacillales</taxon>
        <taxon>Bacillaceae</taxon>
        <taxon>Priestia</taxon>
    </lineage>
</organism>
<protein>
    <submittedName>
        <fullName evidence="1">Uncharacterized protein</fullName>
    </submittedName>
</protein>
<proteinExistence type="predicted"/>
<dbReference type="HOGENOM" id="CLU_3229713_0_0_9"/>
<dbReference type="KEGG" id="bmq:BMQ_2463"/>
<gene>
    <name evidence="1" type="ordered locus">BMQ_2463</name>
</gene>
<name>D5DSQ2_PRIM1</name>
<dbReference type="EMBL" id="CP001983">
    <property type="protein sequence ID" value="ADE69485.1"/>
    <property type="molecule type" value="Genomic_DNA"/>
</dbReference>
<reference evidence="1 2" key="1">
    <citation type="journal article" date="2011" name="J. Bacteriol.">
        <title>Genome sequences of the biotechnologically important Bacillus megaterium strains QM B1551 and DSM319.</title>
        <authorList>
            <person name="Eppinger M."/>
            <person name="Bunk B."/>
            <person name="Johns M.A."/>
            <person name="Edirisinghe J.N."/>
            <person name="Kutumbaka K.K."/>
            <person name="Koenig S.S."/>
            <person name="Huot Creasy H."/>
            <person name="Rosovitz M.J."/>
            <person name="Riley D.R."/>
            <person name="Daugherty S."/>
            <person name="Martin M."/>
            <person name="Elbourne L.D."/>
            <person name="Paulsen I."/>
            <person name="Biedendieck R."/>
            <person name="Braun C."/>
            <person name="Grayburn S."/>
            <person name="Dhingra S."/>
            <person name="Lukyanchuk V."/>
            <person name="Ball B."/>
            <person name="Ul-Qamar R."/>
            <person name="Seibel J."/>
            <person name="Bremer E."/>
            <person name="Jahn D."/>
            <person name="Ravel J."/>
            <person name="Vary P.S."/>
        </authorList>
    </citation>
    <scope>NUCLEOTIDE SEQUENCE [LARGE SCALE GENOMIC DNA]</scope>
    <source>
        <strain evidence="2">ATCC 12872 / QMB1551</strain>
    </source>
</reference>
<evidence type="ECO:0000313" key="2">
    <source>
        <dbReference type="Proteomes" id="UP000000935"/>
    </source>
</evidence>
<keyword evidence="2" id="KW-1185">Reference proteome</keyword>
<evidence type="ECO:0000313" key="1">
    <source>
        <dbReference type="EMBL" id="ADE69485.1"/>
    </source>
</evidence>
<dbReference type="AlphaFoldDB" id="D5DSQ2"/>